<dbReference type="InterPro" id="IPR000922">
    <property type="entry name" value="Lectin_gal-bd_dom"/>
</dbReference>
<evidence type="ECO:0000259" key="2">
    <source>
        <dbReference type="Pfam" id="PF02140"/>
    </source>
</evidence>
<keyword evidence="1" id="KW-1133">Transmembrane helix</keyword>
<proteinExistence type="predicted"/>
<sequence>MGYSTVFNDGQLRSGVFCQVDQFTAHCAPGHVILMKSARYGRMELGKCVRSNYGHLGCSTDARHLVDPLCSGKQMCEFRIFDSVLRTLTPCPEDIESYLEATYQCLPVVTGKLGDCSVHRRLPVPVNTGYLASLQAEEHGLGSTDCPWHLKAKAGQVFVFYMLNFTPHSNSDLPSDHERGPGCFELATIREATRSRSITTCDGKVAEVALYVSQSHDVTVEMAPPSALTSLGKFLIRFEVDGCADIIPPANSTIIRDGNTVEISCTSSHQTWTLVCKDNHWLGQIGNCSIETTSKWGISRMFGEEKFPYGILIVVAIGVALGVFCGGLLLTCAAMYMKRRRQERARLALQSHMDMDDNTTDDRMRVRVDDVTLIHKQYSPYMHGTDDVTHLQCCDDSCLQNAENAKYRTEYTLKTTKDTPPKMIGTFPRTHLYESPRLV</sequence>
<organism evidence="3">
    <name type="scientific">Capitella teleta</name>
    <name type="common">Polychaete worm</name>
    <dbReference type="NCBI Taxonomy" id="283909"/>
    <lineage>
        <taxon>Eukaryota</taxon>
        <taxon>Metazoa</taxon>
        <taxon>Spiralia</taxon>
        <taxon>Lophotrochozoa</taxon>
        <taxon>Annelida</taxon>
        <taxon>Polychaeta</taxon>
        <taxon>Sedentaria</taxon>
        <taxon>Scolecida</taxon>
        <taxon>Capitellidae</taxon>
        <taxon>Capitella</taxon>
    </lineage>
</organism>
<dbReference type="CDD" id="cd22823">
    <property type="entry name" value="Gal_Rha_Lectin"/>
    <property type="match status" value="1"/>
</dbReference>
<dbReference type="Proteomes" id="UP000014760">
    <property type="component" value="Unassembled WGS sequence"/>
</dbReference>
<dbReference type="Pfam" id="PF02140">
    <property type="entry name" value="SUEL_Lectin"/>
    <property type="match status" value="1"/>
</dbReference>
<evidence type="ECO:0000313" key="5">
    <source>
        <dbReference type="Proteomes" id="UP000014760"/>
    </source>
</evidence>
<keyword evidence="1" id="KW-0472">Membrane</keyword>
<reference evidence="5" key="1">
    <citation type="submission" date="2012-12" db="EMBL/GenBank/DDBJ databases">
        <authorList>
            <person name="Hellsten U."/>
            <person name="Grimwood J."/>
            <person name="Chapman J.A."/>
            <person name="Shapiro H."/>
            <person name="Aerts A."/>
            <person name="Otillar R.P."/>
            <person name="Terry A.Y."/>
            <person name="Boore J.L."/>
            <person name="Simakov O."/>
            <person name="Marletaz F."/>
            <person name="Cho S.-J."/>
            <person name="Edsinger-Gonzales E."/>
            <person name="Havlak P."/>
            <person name="Kuo D.-H."/>
            <person name="Larsson T."/>
            <person name="Lv J."/>
            <person name="Arendt D."/>
            <person name="Savage R."/>
            <person name="Osoegawa K."/>
            <person name="de Jong P."/>
            <person name="Lindberg D.R."/>
            <person name="Seaver E.C."/>
            <person name="Weisblat D.A."/>
            <person name="Putnam N.H."/>
            <person name="Grigoriev I.V."/>
            <person name="Rokhsar D.S."/>
        </authorList>
    </citation>
    <scope>NUCLEOTIDE SEQUENCE</scope>
    <source>
        <strain evidence="5">I ESC-2004</strain>
    </source>
</reference>
<dbReference type="HOGENOM" id="CLU_029488_4_1_1"/>
<feature type="domain" description="SUEL-type lectin" evidence="2">
    <location>
        <begin position="26"/>
        <end position="105"/>
    </location>
</feature>
<gene>
    <name evidence="3" type="ORF">CAPTEDRAFT_214555</name>
</gene>
<name>R7TII6_CAPTE</name>
<reference evidence="4" key="3">
    <citation type="submission" date="2015-06" db="UniProtKB">
        <authorList>
            <consortium name="EnsemblMetazoa"/>
        </authorList>
    </citation>
    <scope>IDENTIFICATION</scope>
</reference>
<evidence type="ECO:0000313" key="3">
    <source>
        <dbReference type="EMBL" id="ELT90890.1"/>
    </source>
</evidence>
<keyword evidence="1" id="KW-0812">Transmembrane</keyword>
<dbReference type="GO" id="GO:0030246">
    <property type="term" value="F:carbohydrate binding"/>
    <property type="evidence" value="ECO:0007669"/>
    <property type="project" value="InterPro"/>
</dbReference>
<dbReference type="EMBL" id="KB310730">
    <property type="protein sequence ID" value="ELT90890.1"/>
    <property type="molecule type" value="Genomic_DNA"/>
</dbReference>
<accession>R7TII6</accession>
<reference evidence="3 5" key="2">
    <citation type="journal article" date="2013" name="Nature">
        <title>Insights into bilaterian evolution from three spiralian genomes.</title>
        <authorList>
            <person name="Simakov O."/>
            <person name="Marletaz F."/>
            <person name="Cho S.J."/>
            <person name="Edsinger-Gonzales E."/>
            <person name="Havlak P."/>
            <person name="Hellsten U."/>
            <person name="Kuo D.H."/>
            <person name="Larsson T."/>
            <person name="Lv J."/>
            <person name="Arendt D."/>
            <person name="Savage R."/>
            <person name="Osoegawa K."/>
            <person name="de Jong P."/>
            <person name="Grimwood J."/>
            <person name="Chapman J.A."/>
            <person name="Shapiro H."/>
            <person name="Aerts A."/>
            <person name="Otillar R.P."/>
            <person name="Terry A.Y."/>
            <person name="Boore J.L."/>
            <person name="Grigoriev I.V."/>
            <person name="Lindberg D.R."/>
            <person name="Seaver E.C."/>
            <person name="Weisblat D.A."/>
            <person name="Putnam N.H."/>
            <person name="Rokhsar D.S."/>
        </authorList>
    </citation>
    <scope>NUCLEOTIDE SEQUENCE</scope>
    <source>
        <strain evidence="3 5">I ESC-2004</strain>
    </source>
</reference>
<dbReference type="PANTHER" id="PTHR46780">
    <property type="entry name" value="PROTEIN EVA-1"/>
    <property type="match status" value="1"/>
</dbReference>
<evidence type="ECO:0000313" key="4">
    <source>
        <dbReference type="EnsemblMetazoa" id="CapteP214555"/>
    </source>
</evidence>
<feature type="transmembrane region" description="Helical" evidence="1">
    <location>
        <begin position="309"/>
        <end position="336"/>
    </location>
</feature>
<dbReference type="Gene3D" id="2.60.120.740">
    <property type="match status" value="1"/>
</dbReference>
<protein>
    <recommendedName>
        <fullName evidence="2">SUEL-type lectin domain-containing protein</fullName>
    </recommendedName>
</protein>
<dbReference type="EnsemblMetazoa" id="CapteT214555">
    <property type="protein sequence ID" value="CapteP214555"/>
    <property type="gene ID" value="CapteG214555"/>
</dbReference>
<dbReference type="OrthoDB" id="5970528at2759"/>
<keyword evidence="5" id="KW-1185">Reference proteome</keyword>
<dbReference type="EMBL" id="AMQN01014085">
    <property type="status" value="NOT_ANNOTATED_CDS"/>
    <property type="molecule type" value="Genomic_DNA"/>
</dbReference>
<evidence type="ECO:0000256" key="1">
    <source>
        <dbReference type="SAM" id="Phobius"/>
    </source>
</evidence>
<dbReference type="AlphaFoldDB" id="R7TII6"/>
<dbReference type="InterPro" id="IPR043159">
    <property type="entry name" value="Lectin_gal-bd_sf"/>
</dbReference>